<dbReference type="Proteomes" id="UP000015241">
    <property type="component" value="Unassembled WGS sequence"/>
</dbReference>
<evidence type="ECO:0000256" key="3">
    <source>
        <dbReference type="SAM" id="Phobius"/>
    </source>
</evidence>
<keyword evidence="3" id="KW-0812">Transmembrane</keyword>
<gene>
    <name evidence="6" type="ORF">FOMPIDRAFT_1024782</name>
</gene>
<dbReference type="STRING" id="743788.S8DYE5"/>
<keyword evidence="4" id="KW-0732">Signal</keyword>
<dbReference type="InterPro" id="IPR021109">
    <property type="entry name" value="Peptidase_aspartic_dom_sf"/>
</dbReference>
<reference evidence="6 7" key="1">
    <citation type="journal article" date="2012" name="Science">
        <title>The Paleozoic origin of enzymatic lignin decomposition reconstructed from 31 fungal genomes.</title>
        <authorList>
            <person name="Floudas D."/>
            <person name="Binder M."/>
            <person name="Riley R."/>
            <person name="Barry K."/>
            <person name="Blanchette R.A."/>
            <person name="Henrissat B."/>
            <person name="Martinez A.T."/>
            <person name="Otillar R."/>
            <person name="Spatafora J.W."/>
            <person name="Yadav J.S."/>
            <person name="Aerts A."/>
            <person name="Benoit I."/>
            <person name="Boyd A."/>
            <person name="Carlson A."/>
            <person name="Copeland A."/>
            <person name="Coutinho P.M."/>
            <person name="de Vries R.P."/>
            <person name="Ferreira P."/>
            <person name="Findley K."/>
            <person name="Foster B."/>
            <person name="Gaskell J."/>
            <person name="Glotzer D."/>
            <person name="Gorecki P."/>
            <person name="Heitman J."/>
            <person name="Hesse C."/>
            <person name="Hori C."/>
            <person name="Igarashi K."/>
            <person name="Jurgens J.A."/>
            <person name="Kallen N."/>
            <person name="Kersten P."/>
            <person name="Kohler A."/>
            <person name="Kuees U."/>
            <person name="Kumar T.K.A."/>
            <person name="Kuo A."/>
            <person name="LaButti K."/>
            <person name="Larrondo L.F."/>
            <person name="Lindquist E."/>
            <person name="Ling A."/>
            <person name="Lombard V."/>
            <person name="Lucas S."/>
            <person name="Lundell T."/>
            <person name="Martin R."/>
            <person name="McLaughlin D.J."/>
            <person name="Morgenstern I."/>
            <person name="Morin E."/>
            <person name="Murat C."/>
            <person name="Nagy L.G."/>
            <person name="Nolan M."/>
            <person name="Ohm R.A."/>
            <person name="Patyshakuliyeva A."/>
            <person name="Rokas A."/>
            <person name="Ruiz-Duenas F.J."/>
            <person name="Sabat G."/>
            <person name="Salamov A."/>
            <person name="Samejima M."/>
            <person name="Schmutz J."/>
            <person name="Slot J.C."/>
            <person name="St John F."/>
            <person name="Stenlid J."/>
            <person name="Sun H."/>
            <person name="Sun S."/>
            <person name="Syed K."/>
            <person name="Tsang A."/>
            <person name="Wiebenga A."/>
            <person name="Young D."/>
            <person name="Pisabarro A."/>
            <person name="Eastwood D.C."/>
            <person name="Martin F."/>
            <person name="Cullen D."/>
            <person name="Grigoriev I.V."/>
            <person name="Hibbett D.S."/>
        </authorList>
    </citation>
    <scope>NUCLEOTIDE SEQUENCE</scope>
    <source>
        <strain evidence="7">FP-58527</strain>
    </source>
</reference>
<feature type="region of interest" description="Disordered" evidence="2">
    <location>
        <begin position="521"/>
        <end position="557"/>
    </location>
</feature>
<evidence type="ECO:0000256" key="4">
    <source>
        <dbReference type="SAM" id="SignalP"/>
    </source>
</evidence>
<feature type="transmembrane region" description="Helical" evidence="3">
    <location>
        <begin position="420"/>
        <end position="445"/>
    </location>
</feature>
<dbReference type="GO" id="GO:0004190">
    <property type="term" value="F:aspartic-type endopeptidase activity"/>
    <property type="evidence" value="ECO:0007669"/>
    <property type="project" value="InterPro"/>
</dbReference>
<dbReference type="PROSITE" id="PS51767">
    <property type="entry name" value="PEPTIDASE_A1"/>
    <property type="match status" value="1"/>
</dbReference>
<dbReference type="Pfam" id="PF00026">
    <property type="entry name" value="Asp"/>
    <property type="match status" value="2"/>
</dbReference>
<dbReference type="InParanoid" id="S8DYE5"/>
<feature type="signal peptide" evidence="4">
    <location>
        <begin position="1"/>
        <end position="20"/>
    </location>
</feature>
<keyword evidence="7" id="KW-1185">Reference proteome</keyword>
<dbReference type="CDD" id="cd05471">
    <property type="entry name" value="pepsin_like"/>
    <property type="match status" value="1"/>
</dbReference>
<comment type="similarity">
    <text evidence="1">Belongs to the peptidase A1 family.</text>
</comment>
<keyword evidence="3" id="KW-1133">Transmembrane helix</keyword>
<dbReference type="AlphaFoldDB" id="S8DYE5"/>
<dbReference type="GO" id="GO:0006508">
    <property type="term" value="P:proteolysis"/>
    <property type="evidence" value="ECO:0007669"/>
    <property type="project" value="InterPro"/>
</dbReference>
<dbReference type="InterPro" id="IPR033121">
    <property type="entry name" value="PEPTIDASE_A1"/>
</dbReference>
<evidence type="ECO:0000256" key="2">
    <source>
        <dbReference type="SAM" id="MobiDB-lite"/>
    </source>
</evidence>
<evidence type="ECO:0000313" key="6">
    <source>
        <dbReference type="EMBL" id="EPS98071.1"/>
    </source>
</evidence>
<name>S8DYE5_FOMSC</name>
<dbReference type="eggNOG" id="ENOG502SZ7W">
    <property type="taxonomic scope" value="Eukaryota"/>
</dbReference>
<evidence type="ECO:0000259" key="5">
    <source>
        <dbReference type="PROSITE" id="PS51767"/>
    </source>
</evidence>
<dbReference type="HOGENOM" id="CLU_460813_0_0_1"/>
<evidence type="ECO:0000256" key="1">
    <source>
        <dbReference type="ARBA" id="ARBA00007447"/>
    </source>
</evidence>
<dbReference type="PANTHER" id="PTHR47966:SF51">
    <property type="entry name" value="BETA-SITE APP-CLEAVING ENZYME, ISOFORM A-RELATED"/>
    <property type="match status" value="1"/>
</dbReference>
<sequence>MPSSKRAACIALCVAQFTYAFPSITRRATTQAATPSTIDIPLLFDKHGRYVIPVGMSPGANQQNFNFTLATSTGLTSVAGVGCSSCSDISLYNQSASTTAKSLSGNESVSLVGGTYSGSVIKEDCTLDTTGSPWAYNNQTIVVAHGQQNGTVFGNGASGLLGLGTNRIPTESSAGYTPTFSDSIFSHWLANNADQASFRFGMDILPPVVTPTNTSGLASAAPALSSAGTLHWLAPDTARYSQGELTYKTVQTNSSLVYSAGSQPDWSVPLDGWKVTSAGESFASADQMFVSVDPYYTDIYFPAREAQLFNAVISGSTLQSGLSTLGAQSQAWEVPCDAKVPLTINTNTETFAFDESVLVRRANNGVCFSRVEGWTDAAVETYIFGALFVSQVYLVFNIGRNGTDAVGFAPKTALKKSTNVGAIVGGTVGGVVVLLLAGLAAFFYVRSRRDRANLKDTVAEFEEHKVASTIQPFPLAAHDSPGVRAPLLPAEEDVAPPAYEASEVGAASTIVSGGPVRLSKSEYTQSAPVGEDSSSEAPSGSSKPQRIEPNRMYNIEE</sequence>
<feature type="domain" description="Peptidase A1" evidence="5">
    <location>
        <begin position="52"/>
        <end position="409"/>
    </location>
</feature>
<dbReference type="SUPFAM" id="SSF50630">
    <property type="entry name" value="Acid proteases"/>
    <property type="match status" value="1"/>
</dbReference>
<evidence type="ECO:0000313" key="7">
    <source>
        <dbReference type="Proteomes" id="UP000015241"/>
    </source>
</evidence>
<proteinExistence type="inferred from homology"/>
<accession>S8DYE5</accession>
<dbReference type="InterPro" id="IPR034164">
    <property type="entry name" value="Pepsin-like_dom"/>
</dbReference>
<dbReference type="EMBL" id="KE504169">
    <property type="protein sequence ID" value="EPS98071.1"/>
    <property type="molecule type" value="Genomic_DNA"/>
</dbReference>
<keyword evidence="3" id="KW-0472">Membrane</keyword>
<organism evidence="6 7">
    <name type="scientific">Fomitopsis schrenkii</name>
    <name type="common">Brown rot fungus</name>
    <dbReference type="NCBI Taxonomy" id="2126942"/>
    <lineage>
        <taxon>Eukaryota</taxon>
        <taxon>Fungi</taxon>
        <taxon>Dikarya</taxon>
        <taxon>Basidiomycota</taxon>
        <taxon>Agaricomycotina</taxon>
        <taxon>Agaricomycetes</taxon>
        <taxon>Polyporales</taxon>
        <taxon>Fomitopsis</taxon>
    </lineage>
</organism>
<feature type="chain" id="PRO_5004549810" description="Peptidase A1 domain-containing protein" evidence="4">
    <location>
        <begin position="21"/>
        <end position="557"/>
    </location>
</feature>
<dbReference type="Gene3D" id="2.40.70.10">
    <property type="entry name" value="Acid Proteases"/>
    <property type="match status" value="2"/>
</dbReference>
<dbReference type="InterPro" id="IPR001461">
    <property type="entry name" value="Aspartic_peptidase_A1"/>
</dbReference>
<dbReference type="PANTHER" id="PTHR47966">
    <property type="entry name" value="BETA-SITE APP-CLEAVING ENZYME, ISOFORM A-RELATED"/>
    <property type="match status" value="1"/>
</dbReference>
<protein>
    <recommendedName>
        <fullName evidence="5">Peptidase A1 domain-containing protein</fullName>
    </recommendedName>
</protein>
<dbReference type="OrthoDB" id="2563011at2759"/>